<comment type="pathway">
    <text evidence="3">Pyrimidine metabolism; UMP biosynthesis via de novo pathway.</text>
</comment>
<dbReference type="PANTHER" id="PTHR48109">
    <property type="entry name" value="DIHYDROOROTATE DEHYDROGENASE (QUINONE), MITOCHONDRIAL-RELATED"/>
    <property type="match status" value="1"/>
</dbReference>
<keyword evidence="6" id="KW-0285">Flavoprotein</keyword>
<dbReference type="InterPro" id="IPR005720">
    <property type="entry name" value="Dihydroorotate_DH_cat"/>
</dbReference>
<dbReference type="FunFam" id="3.20.20.70:FF:000027">
    <property type="entry name" value="Dihydropyrimidine dehydrogenase [NADP(+)]"/>
    <property type="match status" value="1"/>
</dbReference>
<dbReference type="InterPro" id="IPR033888">
    <property type="entry name" value="DHOD_1B"/>
</dbReference>
<keyword evidence="8" id="KW-0665">Pyrimidine biosynthesis</keyword>
<dbReference type="EMBL" id="UOGE01000119">
    <property type="protein sequence ID" value="VAX26223.1"/>
    <property type="molecule type" value="Genomic_DNA"/>
</dbReference>
<dbReference type="UniPathway" id="UPA00070"/>
<protein>
    <submittedName>
        <fullName evidence="11">Dihydroorotate dehydrogenase (NAD(+)), catalytic subunit</fullName>
        <ecNumber evidence="11">1.3.1.14</ecNumber>
    </submittedName>
</protein>
<evidence type="ECO:0000256" key="3">
    <source>
        <dbReference type="ARBA" id="ARBA00004725"/>
    </source>
</evidence>
<dbReference type="GO" id="GO:0006207">
    <property type="term" value="P:'de novo' pyrimidine nucleobase biosynthetic process"/>
    <property type="evidence" value="ECO:0007669"/>
    <property type="project" value="InterPro"/>
</dbReference>
<keyword evidence="7" id="KW-0288">FMN</keyword>
<dbReference type="InterPro" id="IPR024920">
    <property type="entry name" value="Dihydroorotate_DH_1"/>
</dbReference>
<dbReference type="PROSITE" id="PS00911">
    <property type="entry name" value="DHODEHASE_1"/>
    <property type="match status" value="1"/>
</dbReference>
<comment type="cofactor">
    <cofactor evidence="1">
        <name>FMN</name>
        <dbReference type="ChEBI" id="CHEBI:58210"/>
    </cofactor>
</comment>
<dbReference type="GO" id="GO:0044205">
    <property type="term" value="P:'de novo' UMP biosynthetic process"/>
    <property type="evidence" value="ECO:0007669"/>
    <property type="project" value="UniProtKB-UniPathway"/>
</dbReference>
<dbReference type="InterPro" id="IPR001295">
    <property type="entry name" value="Dihydroorotate_DH_CS"/>
</dbReference>
<dbReference type="EC" id="1.3.1.14" evidence="11"/>
<evidence type="ECO:0000313" key="11">
    <source>
        <dbReference type="EMBL" id="VAX26223.1"/>
    </source>
</evidence>
<keyword evidence="5" id="KW-0963">Cytoplasm</keyword>
<sequence length="304" mass="31938">MAINLKNKIAGIDFKNPVMGASGTFGYGQLFEGFYPVSLLGGFVTKGLSLRPKEGNKTPRVCETAGGMLNAIGLQNIGVERFIKDMAPALAKKDVAVIANFFGDTVEEFAQLAARLDEAKGVDGLEMNISCPNRNENGMIFGANIKTTAEVTRACRQATTKPLIVKLSPNVGDIAEFAKACEDNGADGLSVINTISGMAIDIGARKPVLANVMGGLSGPAIKPVAIRMVWQCYKAVKIPIFGIGGIASAEDIAEFLLAGASAVQVGSMNFVEPDICRKLVEKLPGLISSLGASDYRELIGAAHD</sequence>
<dbReference type="Gene3D" id="3.20.20.70">
    <property type="entry name" value="Aldolase class I"/>
    <property type="match status" value="1"/>
</dbReference>
<dbReference type="InterPro" id="IPR049622">
    <property type="entry name" value="Dihydroorotate_DH_I"/>
</dbReference>
<accession>A0A3B1CNE4</accession>
<reference evidence="11" key="1">
    <citation type="submission" date="2018-06" db="EMBL/GenBank/DDBJ databases">
        <authorList>
            <person name="Zhirakovskaya E."/>
        </authorList>
    </citation>
    <scope>NUCLEOTIDE SEQUENCE</scope>
</reference>
<dbReference type="Pfam" id="PF01180">
    <property type="entry name" value="DHO_dh"/>
    <property type="match status" value="1"/>
</dbReference>
<dbReference type="HAMAP" id="MF_00224">
    <property type="entry name" value="DHO_dh_type1"/>
    <property type="match status" value="1"/>
</dbReference>
<dbReference type="CDD" id="cd04740">
    <property type="entry name" value="DHOD_1B_like"/>
    <property type="match status" value="1"/>
</dbReference>
<evidence type="ECO:0000256" key="1">
    <source>
        <dbReference type="ARBA" id="ARBA00001917"/>
    </source>
</evidence>
<evidence type="ECO:0000256" key="5">
    <source>
        <dbReference type="ARBA" id="ARBA00022490"/>
    </source>
</evidence>
<dbReference type="SUPFAM" id="SSF51395">
    <property type="entry name" value="FMN-linked oxidoreductases"/>
    <property type="match status" value="1"/>
</dbReference>
<comment type="similarity">
    <text evidence="4">Belongs to the dihydroorotate dehydrogenase family. Type 1 subfamily.</text>
</comment>
<proteinExistence type="inferred from homology"/>
<gene>
    <name evidence="11" type="ORF">MNBD_NITROSPINAE02-831</name>
</gene>
<dbReference type="InterPro" id="IPR050074">
    <property type="entry name" value="DHO_dehydrogenase"/>
</dbReference>
<evidence type="ECO:0000256" key="7">
    <source>
        <dbReference type="ARBA" id="ARBA00022643"/>
    </source>
</evidence>
<evidence type="ECO:0000256" key="9">
    <source>
        <dbReference type="ARBA" id="ARBA00023002"/>
    </source>
</evidence>
<dbReference type="NCBIfam" id="TIGR01037">
    <property type="entry name" value="pyrD_sub1_fam"/>
    <property type="match status" value="1"/>
</dbReference>
<feature type="domain" description="Dihydroorotate dehydrogenase catalytic" evidence="10">
    <location>
        <begin position="5"/>
        <end position="284"/>
    </location>
</feature>
<dbReference type="NCBIfam" id="NF005574">
    <property type="entry name" value="PRK07259.1"/>
    <property type="match status" value="1"/>
</dbReference>
<dbReference type="AlphaFoldDB" id="A0A3B1CNE4"/>
<evidence type="ECO:0000259" key="10">
    <source>
        <dbReference type="Pfam" id="PF01180"/>
    </source>
</evidence>
<dbReference type="GO" id="GO:0004589">
    <property type="term" value="F:dihydroorotate dehydrogenase (NAD+) activity"/>
    <property type="evidence" value="ECO:0007669"/>
    <property type="project" value="UniProtKB-EC"/>
</dbReference>
<dbReference type="InterPro" id="IPR012135">
    <property type="entry name" value="Dihydroorotate_DH_1_2"/>
</dbReference>
<dbReference type="PIRSF" id="PIRSF000164">
    <property type="entry name" value="DHO_oxidase"/>
    <property type="match status" value="1"/>
</dbReference>
<name>A0A3B1CNE4_9ZZZZ</name>
<organism evidence="11">
    <name type="scientific">hydrothermal vent metagenome</name>
    <dbReference type="NCBI Taxonomy" id="652676"/>
    <lineage>
        <taxon>unclassified sequences</taxon>
        <taxon>metagenomes</taxon>
        <taxon>ecological metagenomes</taxon>
    </lineage>
</organism>
<evidence type="ECO:0000256" key="2">
    <source>
        <dbReference type="ARBA" id="ARBA00004496"/>
    </source>
</evidence>
<evidence type="ECO:0000256" key="4">
    <source>
        <dbReference type="ARBA" id="ARBA00008008"/>
    </source>
</evidence>
<comment type="subcellular location">
    <subcellularLocation>
        <location evidence="2">Cytoplasm</location>
    </subcellularLocation>
</comment>
<dbReference type="GO" id="GO:0005737">
    <property type="term" value="C:cytoplasm"/>
    <property type="evidence" value="ECO:0007669"/>
    <property type="project" value="UniProtKB-SubCell"/>
</dbReference>
<keyword evidence="9 11" id="KW-0560">Oxidoreductase</keyword>
<evidence type="ECO:0000256" key="8">
    <source>
        <dbReference type="ARBA" id="ARBA00022975"/>
    </source>
</evidence>
<evidence type="ECO:0000256" key="6">
    <source>
        <dbReference type="ARBA" id="ARBA00022630"/>
    </source>
</evidence>
<dbReference type="PANTHER" id="PTHR48109:SF1">
    <property type="entry name" value="DIHYDROOROTATE DEHYDROGENASE (FUMARATE)"/>
    <property type="match status" value="1"/>
</dbReference>
<dbReference type="InterPro" id="IPR013785">
    <property type="entry name" value="Aldolase_TIM"/>
</dbReference>